<reference evidence="2" key="1">
    <citation type="submission" date="2017-02" db="UniProtKB">
        <authorList>
            <consortium name="WormBaseParasite"/>
        </authorList>
    </citation>
    <scope>IDENTIFICATION</scope>
</reference>
<keyword evidence="1" id="KW-1185">Reference proteome</keyword>
<evidence type="ECO:0000313" key="1">
    <source>
        <dbReference type="Proteomes" id="UP000038045"/>
    </source>
</evidence>
<organism evidence="1 2">
    <name type="scientific">Parastrongyloides trichosuri</name>
    <name type="common">Possum-specific nematode worm</name>
    <dbReference type="NCBI Taxonomy" id="131310"/>
    <lineage>
        <taxon>Eukaryota</taxon>
        <taxon>Metazoa</taxon>
        <taxon>Ecdysozoa</taxon>
        <taxon>Nematoda</taxon>
        <taxon>Chromadorea</taxon>
        <taxon>Rhabditida</taxon>
        <taxon>Tylenchina</taxon>
        <taxon>Panagrolaimomorpha</taxon>
        <taxon>Strongyloidoidea</taxon>
        <taxon>Strongyloididae</taxon>
        <taxon>Parastrongyloides</taxon>
    </lineage>
</organism>
<proteinExistence type="predicted"/>
<sequence length="205" mass="21457">MVLDRLQPLGDAAAQAVGVEAPVVQQGEGPQRQGHALAARTVADPRQLQTGAAHVGGHAARAGVACQHAQRGIFRFFLAAEDADAQARLGGYALAEFGAVLGLTHGGGGGDQHLIRLDALDHGGEAAQRRHGHDHARLRQAPGGRQVATEAGQGLLVEDGPDRPAFQAVDDQAHRVGADVDDGDLLRFVFALGTHQRRFRGLRPG</sequence>
<evidence type="ECO:0000313" key="2">
    <source>
        <dbReference type="WBParaSite" id="PTRK_0001350200.1"/>
    </source>
</evidence>
<accession>A0A0N4ZXP9</accession>
<protein>
    <submittedName>
        <fullName evidence="2">LigA</fullName>
    </submittedName>
</protein>
<dbReference type="WBParaSite" id="PTRK_0001350200.1">
    <property type="protein sequence ID" value="PTRK_0001350200.1"/>
    <property type="gene ID" value="PTRK_0001350200"/>
</dbReference>
<dbReference type="AlphaFoldDB" id="A0A0N4ZXP9"/>
<dbReference type="Proteomes" id="UP000038045">
    <property type="component" value="Unplaced"/>
</dbReference>
<name>A0A0N4ZXP9_PARTI</name>